<dbReference type="SUPFAM" id="SSF56300">
    <property type="entry name" value="Metallo-dependent phosphatases"/>
    <property type="match status" value="1"/>
</dbReference>
<feature type="transmembrane region" description="Helical" evidence="1">
    <location>
        <begin position="6"/>
        <end position="26"/>
    </location>
</feature>
<name>A0A4U8Q494_9FIRM</name>
<evidence type="ECO:0000259" key="2">
    <source>
        <dbReference type="Pfam" id="PF00149"/>
    </source>
</evidence>
<dbReference type="InterPro" id="IPR004843">
    <property type="entry name" value="Calcineurin-like_PHP"/>
</dbReference>
<feature type="transmembrane region" description="Helical" evidence="1">
    <location>
        <begin position="38"/>
        <end position="58"/>
    </location>
</feature>
<evidence type="ECO:0000256" key="1">
    <source>
        <dbReference type="SAM" id="Phobius"/>
    </source>
</evidence>
<keyword evidence="4" id="KW-1185">Reference proteome</keyword>
<reference evidence="3 4" key="1">
    <citation type="journal article" date="2019" name="Anaerobe">
        <title>Detection of Robinsoniella peoriensis in multiple bone samples of a trauma patient.</title>
        <authorList>
            <person name="Schrottner P."/>
            <person name="Hartwich K."/>
            <person name="Bunk B."/>
            <person name="Schober I."/>
            <person name="Helbig S."/>
            <person name="Rudolph W.W."/>
            <person name="Gunzer F."/>
        </authorList>
    </citation>
    <scope>NUCLEOTIDE SEQUENCE [LARGE SCALE GENOMIC DNA]</scope>
    <source>
        <strain evidence="3 4">DSM 106044</strain>
    </source>
</reference>
<dbReference type="CDD" id="cd07385">
    <property type="entry name" value="MPP_YkuE_C"/>
    <property type="match status" value="1"/>
</dbReference>
<sequence length="372" mass="41611">MSAYLMIMIVLAAALGVYVYHTVKRIMKFYGFNTSGKFLRMVNIALVIYVIVSCVNMWNTRAMVLLHIVALFILTDMIALVLKKLFKSWSTYKAYKVCRKLYGCGLLPVVLTILLLGYGYENMKYVVKTQYFVETTKNVSNYRIVLITDTHYGTIQSPDILKNRISEINTQRPDIVILGGDIVEEGTSKESMQEIFGLLGMLNSKYGIYYVYGNHDRQPYTDSRSYTDEELTEAITENGISILEDENVVIQDDLVLAGRGDAAWGGTSGRASTEEILEGADRNNYIVMADHQPIAAEENNAQGVDLQLSGHTHAGQIWPVGWLSELAGVLNYGEYQKGNCKVIVSSGFTGWGYPVRTEGNCEYVIIDIMAVP</sequence>
<keyword evidence="1" id="KW-0472">Membrane</keyword>
<dbReference type="RefSeq" id="WP_047832379.1">
    <property type="nucleotide sequence ID" value="NZ_QGQD01000069.1"/>
</dbReference>
<keyword evidence="3" id="KW-0378">Hydrolase</keyword>
<feature type="transmembrane region" description="Helical" evidence="1">
    <location>
        <begin position="102"/>
        <end position="120"/>
    </location>
</feature>
<dbReference type="AlphaFoldDB" id="A0A4U8Q494"/>
<proteinExistence type="predicted"/>
<accession>A0A4U8Q494</accession>
<evidence type="ECO:0000313" key="4">
    <source>
        <dbReference type="Proteomes" id="UP000306509"/>
    </source>
</evidence>
<keyword evidence="1" id="KW-1133">Transmembrane helix</keyword>
<protein>
    <submittedName>
        <fullName evidence="3">Putative metallophosphoesterase</fullName>
        <ecNumber evidence="3">3.1.-.-</ecNumber>
    </submittedName>
</protein>
<evidence type="ECO:0000313" key="3">
    <source>
        <dbReference type="EMBL" id="TLC99526.1"/>
    </source>
</evidence>
<dbReference type="GO" id="GO:0016787">
    <property type="term" value="F:hydrolase activity"/>
    <property type="evidence" value="ECO:0007669"/>
    <property type="project" value="UniProtKB-KW"/>
</dbReference>
<dbReference type="PANTHER" id="PTHR31302:SF0">
    <property type="entry name" value="TRANSMEMBRANE PROTEIN WITH METALLOPHOSPHOESTERASE DOMAIN"/>
    <property type="match status" value="1"/>
</dbReference>
<dbReference type="Proteomes" id="UP000306509">
    <property type="component" value="Unassembled WGS sequence"/>
</dbReference>
<gene>
    <name evidence="3" type="ORF">DSM106044_03729</name>
</gene>
<dbReference type="Pfam" id="PF00149">
    <property type="entry name" value="Metallophos"/>
    <property type="match status" value="1"/>
</dbReference>
<dbReference type="InterPro" id="IPR051158">
    <property type="entry name" value="Metallophosphoesterase_sf"/>
</dbReference>
<dbReference type="EMBL" id="QGQD01000069">
    <property type="protein sequence ID" value="TLC99526.1"/>
    <property type="molecule type" value="Genomic_DNA"/>
</dbReference>
<organism evidence="3 4">
    <name type="scientific">Robinsoniella peoriensis</name>
    <dbReference type="NCBI Taxonomy" id="180332"/>
    <lineage>
        <taxon>Bacteria</taxon>
        <taxon>Bacillati</taxon>
        <taxon>Bacillota</taxon>
        <taxon>Clostridia</taxon>
        <taxon>Lachnospirales</taxon>
        <taxon>Lachnospiraceae</taxon>
        <taxon>Robinsoniella</taxon>
    </lineage>
</organism>
<dbReference type="Gene3D" id="3.60.21.10">
    <property type="match status" value="1"/>
</dbReference>
<dbReference type="PANTHER" id="PTHR31302">
    <property type="entry name" value="TRANSMEMBRANE PROTEIN WITH METALLOPHOSPHOESTERASE DOMAIN-RELATED"/>
    <property type="match status" value="1"/>
</dbReference>
<feature type="domain" description="Calcineurin-like phosphoesterase" evidence="2">
    <location>
        <begin position="143"/>
        <end position="314"/>
    </location>
</feature>
<dbReference type="EC" id="3.1.-.-" evidence="3"/>
<feature type="transmembrane region" description="Helical" evidence="1">
    <location>
        <begin position="64"/>
        <end position="82"/>
    </location>
</feature>
<dbReference type="InterPro" id="IPR029052">
    <property type="entry name" value="Metallo-depent_PP-like"/>
</dbReference>
<comment type="caution">
    <text evidence="3">The sequence shown here is derived from an EMBL/GenBank/DDBJ whole genome shotgun (WGS) entry which is preliminary data.</text>
</comment>
<keyword evidence="1" id="KW-0812">Transmembrane</keyword>
<dbReference type="STRING" id="180332.GCA_000797495_01092"/>